<dbReference type="PANTHER" id="PTHR43328:SF1">
    <property type="entry name" value="N-ACETYLTRANSFERASE DOMAIN-CONTAINING PROTEIN"/>
    <property type="match status" value="1"/>
</dbReference>
<proteinExistence type="predicted"/>
<feature type="domain" description="N-acetyltransferase" evidence="1">
    <location>
        <begin position="13"/>
        <end position="160"/>
    </location>
</feature>
<keyword evidence="3" id="KW-1185">Reference proteome</keyword>
<dbReference type="AlphaFoldDB" id="A0A5M3W6Q1"/>
<comment type="caution">
    <text evidence="2">The sequence shown here is derived from an EMBL/GenBank/DDBJ whole genome shotgun (WGS) entry which is preliminary data.</text>
</comment>
<name>A0A5M3W6Q1_9ACTN</name>
<protein>
    <submittedName>
        <fullName evidence="2">N-acetyltransferase GCN5</fullName>
    </submittedName>
</protein>
<keyword evidence="2" id="KW-0808">Transferase</keyword>
<organism evidence="2 3">
    <name type="scientific">Acrocarpospora corrugata</name>
    <dbReference type="NCBI Taxonomy" id="35763"/>
    <lineage>
        <taxon>Bacteria</taxon>
        <taxon>Bacillati</taxon>
        <taxon>Actinomycetota</taxon>
        <taxon>Actinomycetes</taxon>
        <taxon>Streptosporangiales</taxon>
        <taxon>Streptosporangiaceae</taxon>
        <taxon>Acrocarpospora</taxon>
    </lineage>
</organism>
<accession>A0A5M3W6Q1</accession>
<dbReference type="GO" id="GO:0016747">
    <property type="term" value="F:acyltransferase activity, transferring groups other than amino-acyl groups"/>
    <property type="evidence" value="ECO:0007669"/>
    <property type="project" value="InterPro"/>
</dbReference>
<dbReference type="PROSITE" id="PS51186">
    <property type="entry name" value="GNAT"/>
    <property type="match status" value="1"/>
</dbReference>
<dbReference type="Proteomes" id="UP000334990">
    <property type="component" value="Unassembled WGS sequence"/>
</dbReference>
<reference evidence="2 3" key="1">
    <citation type="submission" date="2019-10" db="EMBL/GenBank/DDBJ databases">
        <title>Whole genome shotgun sequence of Acrocarpospora corrugata NBRC 13972.</title>
        <authorList>
            <person name="Ichikawa N."/>
            <person name="Kimura A."/>
            <person name="Kitahashi Y."/>
            <person name="Komaki H."/>
            <person name="Oguchi A."/>
        </authorList>
    </citation>
    <scope>NUCLEOTIDE SEQUENCE [LARGE SCALE GENOMIC DNA]</scope>
    <source>
        <strain evidence="2 3">NBRC 13972</strain>
    </source>
</reference>
<gene>
    <name evidence="2" type="ORF">Acor_67730</name>
</gene>
<dbReference type="SUPFAM" id="SSF55729">
    <property type="entry name" value="Acyl-CoA N-acyltransferases (Nat)"/>
    <property type="match status" value="1"/>
</dbReference>
<dbReference type="Gene3D" id="3.40.630.30">
    <property type="match status" value="1"/>
</dbReference>
<evidence type="ECO:0000313" key="3">
    <source>
        <dbReference type="Proteomes" id="UP000334990"/>
    </source>
</evidence>
<dbReference type="EMBL" id="BLAD01000086">
    <property type="protein sequence ID" value="GES04705.1"/>
    <property type="molecule type" value="Genomic_DNA"/>
</dbReference>
<sequence length="163" mass="18712">MPCGRVVAMSDEVQLRDVEEADLELFYAQEHDPEATRRSRFVPRERDYFMNHWRTRILGDPTVFVQTVTVDGVAAGNIVAWWEEGRRFIGYWFGREFWGRGVGTRALGLFLEREKTRPLFADPFSGNAGSVRLLERCGFRPSGTVMHGQDEHIMLVLSDAESD</sequence>
<dbReference type="InterPro" id="IPR016181">
    <property type="entry name" value="Acyl_CoA_acyltransferase"/>
</dbReference>
<dbReference type="Pfam" id="PF13302">
    <property type="entry name" value="Acetyltransf_3"/>
    <property type="match status" value="1"/>
</dbReference>
<evidence type="ECO:0000259" key="1">
    <source>
        <dbReference type="PROSITE" id="PS51186"/>
    </source>
</evidence>
<dbReference type="InterPro" id="IPR000182">
    <property type="entry name" value="GNAT_dom"/>
</dbReference>
<evidence type="ECO:0000313" key="2">
    <source>
        <dbReference type="EMBL" id="GES04705.1"/>
    </source>
</evidence>
<dbReference type="PANTHER" id="PTHR43328">
    <property type="entry name" value="ACETYLTRANSFERASE-RELATED"/>
    <property type="match status" value="1"/>
</dbReference>